<evidence type="ECO:0000256" key="2">
    <source>
        <dbReference type="SAM" id="Phobius"/>
    </source>
</evidence>
<dbReference type="EMBL" id="JAKEIP010000005">
    <property type="protein sequence ID" value="MCF1592509.1"/>
    <property type="molecule type" value="Genomic_DNA"/>
</dbReference>
<feature type="domain" description="FtsK gamma" evidence="3">
    <location>
        <begin position="767"/>
        <end position="831"/>
    </location>
</feature>
<dbReference type="RefSeq" id="WP_234760810.1">
    <property type="nucleotide sequence ID" value="NZ_JAKEIP010000005.1"/>
</dbReference>
<dbReference type="AlphaFoldDB" id="A0A9X1TJE2"/>
<dbReference type="SUPFAM" id="SSF46785">
    <property type="entry name" value="Winged helix' DNA-binding domain"/>
    <property type="match status" value="1"/>
</dbReference>
<feature type="compositionally biased region" description="Polar residues" evidence="1">
    <location>
        <begin position="549"/>
        <end position="558"/>
    </location>
</feature>
<feature type="compositionally biased region" description="Acidic residues" evidence="1">
    <location>
        <begin position="753"/>
        <end position="768"/>
    </location>
</feature>
<keyword evidence="5" id="KW-1185">Reference proteome</keyword>
<keyword evidence="2" id="KW-1133">Transmembrane helix</keyword>
<sequence length="844" mass="90956">MARSKEDREVIPWVHGVVSTPLFTAGFIYLDGVGLGVIEDQGHTVPLDMLGIGSVGGVIAVATARFIRTGGEGRSKRARWFHTAFSGIWTGAAAGWLNWVAHGTPWTLASAAALGAMTVMISPFYGIDRYLRGDEIAEQWAKEEAALAKPLTDWADMFASVGARGVFVEGKDKANYGFQLTLRLTETDFDGLLPLLKRLEMKAGVRAGALTLKPGETADRAYLQVSTRNVLAELVELDPSDHPITINEPLTLGMLESGEPIELLMRQNSVLIAGQKGSGKSVTLHVLISLLTRCVDAVIWMIDMASGHTAKRWVRPWVEGWKDGDGNVIDRPLIDWIATTEDEAVRLYNAAHDVADQRAKTAPGGKLVPKPDKPAIIVITEEGSDLMAWSPMAAKPKTRGIKKGRKAAIDYVDVVQRGTGPNTGGGEIDSQYDTTIGLRFRKKGEGQYVFPDFYHQVNLAALPGNGACYIKTSAMNPSEPPEKGRFAYVNDDEDSTHIEEMAVSRAHIRPDLDDEAVAIANKWGYGDRWSDTERIGWLLEAFGIDAPRSASTGTSASMNGGGTGTMAPPAPTVQPPAGTGGSGNGSTGRGTLPSDLGPLGSAEDYLRRYGGGQGGQQPPVGGQPTPAPAGTPGPDEASVQAAISKALAEAEWLTQQAAEKHGAQQAQEEAEKDKSREHPRKDEVMEMVRDAGPDGITIDACLKRLEEQYPEEKPPSRQAVSKWFANDESVLQPGGPRTPYVWADPDHPAPAELQDDDEDEDGAEPLGDDLDLFCHAVELVVSTQFGSTSMLQRKLRVGFAKAVWLMDQMTARDIVGERDGSKARDVLHKPDALNALLAQIKEEN</sequence>
<dbReference type="Proteomes" id="UP001139384">
    <property type="component" value="Unassembled WGS sequence"/>
</dbReference>
<feature type="transmembrane region" description="Helical" evidence="2">
    <location>
        <begin position="12"/>
        <end position="30"/>
    </location>
</feature>
<feature type="transmembrane region" description="Helical" evidence="2">
    <location>
        <begin position="80"/>
        <end position="100"/>
    </location>
</feature>
<feature type="region of interest" description="Disordered" evidence="1">
    <location>
        <begin position="729"/>
        <end position="768"/>
    </location>
</feature>
<dbReference type="InterPro" id="IPR027417">
    <property type="entry name" value="P-loop_NTPase"/>
</dbReference>
<evidence type="ECO:0000256" key="1">
    <source>
        <dbReference type="SAM" id="MobiDB-lite"/>
    </source>
</evidence>
<accession>A0A9X1TJE2</accession>
<dbReference type="PANTHER" id="PTHR22683">
    <property type="entry name" value="SPORULATION PROTEIN RELATED"/>
    <property type="match status" value="1"/>
</dbReference>
<dbReference type="InterPro" id="IPR050206">
    <property type="entry name" value="FtsK/SpoIIIE/SftA"/>
</dbReference>
<dbReference type="Pfam" id="PF09397">
    <property type="entry name" value="FtsK_gamma"/>
    <property type="match status" value="1"/>
</dbReference>
<dbReference type="SMART" id="SM00843">
    <property type="entry name" value="Ftsk_gamma"/>
    <property type="match status" value="1"/>
</dbReference>
<dbReference type="InterPro" id="IPR018541">
    <property type="entry name" value="Ftsk_gamma"/>
</dbReference>
<proteinExistence type="predicted"/>
<reference evidence="4" key="1">
    <citation type="submission" date="2022-01" db="EMBL/GenBank/DDBJ databases">
        <title>Draft Genome Sequences of Seven Type Strains of the Genus Streptomyces.</title>
        <authorList>
            <person name="Aziz S."/>
            <person name="Coretto E."/>
            <person name="Chronakova A."/>
            <person name="Sproer C."/>
            <person name="Huber K."/>
            <person name="Nouioui I."/>
            <person name="Gross H."/>
        </authorList>
    </citation>
    <scope>NUCLEOTIDE SEQUENCE</scope>
    <source>
        <strain evidence="4">DSM 103493</strain>
    </source>
</reference>
<feature type="compositionally biased region" description="Basic and acidic residues" evidence="1">
    <location>
        <begin position="669"/>
        <end position="692"/>
    </location>
</feature>
<dbReference type="Gene3D" id="3.40.50.300">
    <property type="entry name" value="P-loop containing nucleotide triphosphate hydrolases"/>
    <property type="match status" value="1"/>
</dbReference>
<dbReference type="Gene3D" id="1.10.10.10">
    <property type="entry name" value="Winged helix-like DNA-binding domain superfamily/Winged helix DNA-binding domain"/>
    <property type="match status" value="1"/>
</dbReference>
<dbReference type="PANTHER" id="PTHR22683:SF41">
    <property type="entry name" value="DNA TRANSLOCASE FTSK"/>
    <property type="match status" value="1"/>
</dbReference>
<evidence type="ECO:0000259" key="3">
    <source>
        <dbReference type="SMART" id="SM00843"/>
    </source>
</evidence>
<keyword evidence="2" id="KW-0472">Membrane</keyword>
<comment type="caution">
    <text evidence="4">The sequence shown here is derived from an EMBL/GenBank/DDBJ whole genome shotgun (WGS) entry which is preliminary data.</text>
</comment>
<evidence type="ECO:0000313" key="5">
    <source>
        <dbReference type="Proteomes" id="UP001139384"/>
    </source>
</evidence>
<feature type="region of interest" description="Disordered" evidence="1">
    <location>
        <begin position="548"/>
        <end position="692"/>
    </location>
</feature>
<feature type="compositionally biased region" description="Gly residues" evidence="1">
    <location>
        <begin position="578"/>
        <end position="588"/>
    </location>
</feature>
<feature type="transmembrane region" description="Helical" evidence="2">
    <location>
        <begin position="50"/>
        <end position="68"/>
    </location>
</feature>
<evidence type="ECO:0000313" key="4">
    <source>
        <dbReference type="EMBL" id="MCF1592509.1"/>
    </source>
</evidence>
<dbReference type="InterPro" id="IPR036388">
    <property type="entry name" value="WH-like_DNA-bd_sf"/>
</dbReference>
<keyword evidence="2" id="KW-0812">Transmembrane</keyword>
<gene>
    <name evidence="4" type="ORF">L0P92_02845</name>
</gene>
<organism evidence="4 5">
    <name type="scientific">Streptomyces muensis</name>
    <dbReference type="NCBI Taxonomy" id="1077944"/>
    <lineage>
        <taxon>Bacteria</taxon>
        <taxon>Bacillati</taxon>
        <taxon>Actinomycetota</taxon>
        <taxon>Actinomycetes</taxon>
        <taxon>Kitasatosporales</taxon>
        <taxon>Streptomycetaceae</taxon>
        <taxon>Streptomyces</taxon>
    </lineage>
</organism>
<dbReference type="InterPro" id="IPR036390">
    <property type="entry name" value="WH_DNA-bd_sf"/>
</dbReference>
<name>A0A9X1TJE2_STRM4</name>
<protein>
    <recommendedName>
        <fullName evidence="3">FtsK gamma domain-containing protein</fullName>
    </recommendedName>
</protein>